<dbReference type="EMBL" id="BARU01007019">
    <property type="protein sequence ID" value="GAH40146.1"/>
    <property type="molecule type" value="Genomic_DNA"/>
</dbReference>
<dbReference type="GO" id="GO:0008837">
    <property type="term" value="F:diaminopimelate epimerase activity"/>
    <property type="evidence" value="ECO:0007669"/>
    <property type="project" value="InterPro"/>
</dbReference>
<dbReference type="Gene3D" id="3.10.310.10">
    <property type="entry name" value="Diaminopimelate Epimerase, Chain A, domain 1"/>
    <property type="match status" value="1"/>
</dbReference>
<protein>
    <recommendedName>
        <fullName evidence="4">Diaminopimelate epimerase</fullName>
    </recommendedName>
</protein>
<comment type="similarity">
    <text evidence="1">Belongs to the diaminopimelate epimerase family.</text>
</comment>
<accession>X1F3D7</accession>
<proteinExistence type="inferred from homology"/>
<evidence type="ECO:0000256" key="1">
    <source>
        <dbReference type="ARBA" id="ARBA00010219"/>
    </source>
</evidence>
<dbReference type="PANTHER" id="PTHR31689:SF0">
    <property type="entry name" value="DIAMINOPIMELATE EPIMERASE"/>
    <property type="match status" value="1"/>
</dbReference>
<keyword evidence="2" id="KW-0413">Isomerase</keyword>
<comment type="caution">
    <text evidence="3">The sequence shown here is derived from an EMBL/GenBank/DDBJ whole genome shotgun (WGS) entry which is preliminary data.</text>
</comment>
<dbReference type="PANTHER" id="PTHR31689">
    <property type="entry name" value="DIAMINOPIMELATE EPIMERASE, CHLOROPLASTIC"/>
    <property type="match status" value="1"/>
</dbReference>
<dbReference type="Pfam" id="PF01678">
    <property type="entry name" value="DAP_epimerase"/>
    <property type="match status" value="1"/>
</dbReference>
<evidence type="ECO:0008006" key="4">
    <source>
        <dbReference type="Google" id="ProtNLM"/>
    </source>
</evidence>
<dbReference type="InterPro" id="IPR001653">
    <property type="entry name" value="DAP_epimerase_DapF"/>
</dbReference>
<sequence>SDFPLSQLGPEVEQHKMFPNRINFEVANVISRRQIEARVWERGVGETLACGSGACAVAVVAQLLGYIDNKVDIKLPGGTLEVEWDKAGEVLLGGPAEIVFTGEWSR</sequence>
<reference evidence="3" key="1">
    <citation type="journal article" date="2014" name="Front. Microbiol.">
        <title>High frequency of phylogenetically diverse reductive dehalogenase-homologous genes in deep subseafloor sedimentary metagenomes.</title>
        <authorList>
            <person name="Kawai M."/>
            <person name="Futagami T."/>
            <person name="Toyoda A."/>
            <person name="Takaki Y."/>
            <person name="Nishi S."/>
            <person name="Hori S."/>
            <person name="Arai W."/>
            <person name="Tsubouchi T."/>
            <person name="Morono Y."/>
            <person name="Uchiyama I."/>
            <person name="Ito T."/>
            <person name="Fujiyama A."/>
            <person name="Inagaki F."/>
            <person name="Takami H."/>
        </authorList>
    </citation>
    <scope>NUCLEOTIDE SEQUENCE</scope>
    <source>
        <strain evidence="3">Expedition CK06-06</strain>
    </source>
</reference>
<name>X1F3D7_9ZZZZ</name>
<dbReference type="SUPFAM" id="SSF54506">
    <property type="entry name" value="Diaminopimelate epimerase-like"/>
    <property type="match status" value="1"/>
</dbReference>
<dbReference type="GO" id="GO:0005829">
    <property type="term" value="C:cytosol"/>
    <property type="evidence" value="ECO:0007669"/>
    <property type="project" value="TreeGrafter"/>
</dbReference>
<dbReference type="GO" id="GO:0009089">
    <property type="term" value="P:lysine biosynthetic process via diaminopimelate"/>
    <property type="evidence" value="ECO:0007669"/>
    <property type="project" value="InterPro"/>
</dbReference>
<evidence type="ECO:0000313" key="3">
    <source>
        <dbReference type="EMBL" id="GAH40146.1"/>
    </source>
</evidence>
<gene>
    <name evidence="3" type="ORF">S03H2_13836</name>
</gene>
<feature type="non-terminal residue" evidence="3">
    <location>
        <position position="1"/>
    </location>
</feature>
<dbReference type="AlphaFoldDB" id="X1F3D7"/>
<organism evidence="3">
    <name type="scientific">marine sediment metagenome</name>
    <dbReference type="NCBI Taxonomy" id="412755"/>
    <lineage>
        <taxon>unclassified sequences</taxon>
        <taxon>metagenomes</taxon>
        <taxon>ecological metagenomes</taxon>
    </lineage>
</organism>
<evidence type="ECO:0000256" key="2">
    <source>
        <dbReference type="ARBA" id="ARBA00023235"/>
    </source>
</evidence>